<dbReference type="EMBL" id="AFPW01000023">
    <property type="protein sequence ID" value="EGQ14185.1"/>
    <property type="molecule type" value="Genomic_DNA"/>
</dbReference>
<dbReference type="GO" id="GO:0019740">
    <property type="term" value="P:nitrogen utilization"/>
    <property type="evidence" value="ECO:0007669"/>
    <property type="project" value="TreeGrafter"/>
</dbReference>
<gene>
    <name evidence="5" type="primary">glnA</name>
    <name evidence="5" type="ORF">HMPREF9136_1720</name>
</gene>
<dbReference type="SMART" id="SM01230">
    <property type="entry name" value="Gln-synt_C"/>
    <property type="match status" value="1"/>
</dbReference>
<dbReference type="eggNOG" id="COG0174">
    <property type="taxonomic scope" value="Bacteria"/>
</dbReference>
<evidence type="ECO:0000256" key="2">
    <source>
        <dbReference type="PROSITE-ProRule" id="PRU01331"/>
    </source>
</evidence>
<evidence type="ECO:0000313" key="5">
    <source>
        <dbReference type="EMBL" id="EGQ14185.1"/>
    </source>
</evidence>
<comment type="caution">
    <text evidence="5">The sequence shown here is derived from an EMBL/GenBank/DDBJ whole genome shotgun (WGS) entry which is preliminary data.</text>
</comment>
<evidence type="ECO:0000256" key="1">
    <source>
        <dbReference type="ARBA" id="ARBA00009897"/>
    </source>
</evidence>
<organism evidence="5 6">
    <name type="scientific">Prevotella dentalis (strain ATCC 49559 / DSM 3688 / JCM 13448 / NCTC 12043 / ES 2772)</name>
    <name type="common">Mitsuokella dentalis</name>
    <dbReference type="NCBI Taxonomy" id="908937"/>
    <lineage>
        <taxon>Bacteria</taxon>
        <taxon>Pseudomonadati</taxon>
        <taxon>Bacteroidota</taxon>
        <taxon>Bacteroidia</taxon>
        <taxon>Bacteroidales</taxon>
        <taxon>Prevotellaceae</taxon>
        <taxon>Prevotella</taxon>
    </lineage>
</organism>
<evidence type="ECO:0000313" key="6">
    <source>
        <dbReference type="Proteomes" id="UP000007820"/>
    </source>
</evidence>
<dbReference type="Proteomes" id="UP000007820">
    <property type="component" value="Unassembled WGS sequence"/>
</dbReference>
<sequence length="534" mass="59726">MFYGVLFGAFSFLYYICRRKPKQQTLLKKDLMNNEQLMMNANPIVAALGKAPSEFTREDIIDYVTKNNIRLVNFMYPGGDGRLKTLNFIVSDLAYLRTILTCGERVDGSSLFSFIQAASSDLYVLPRFATAFLDPFSETPTLCMLCSFFDKDGNPLGSAPEHTLRKALDRFKAKTGMDFEAMGELEYYVIKPAESLFPGQDQHGYHESAPYAKMGAFRQRCMQYIAQAGGHIKYGHTEVGCFEQDGMLYEQNEIEFLPVPAIHAADELVIAKWVIRNLAWQEGLNVTFAPKITTGKAGSGLHIHMRLMKDGRNMLVNNGQLTDTTRKAIAGLMELAPSLTAFGNKIPTSYFRLVPHQEAPTNVCWGMSNRSVLVRIPLGWTSGHDMSRAANPMEQEVPMEQRGSEKQTFEIRSGDGSADVYQYLAALCTACRHGFEMDNALEVAERTFADGDIHDSSRAEHATNMAQLPDSCAESADCLARQRSVFEAENIFDCGMIDGIIAQLRSYNDRTLRRDIEGDVLKVAQLVKCYYNCG</sequence>
<dbReference type="Pfam" id="PF03951">
    <property type="entry name" value="Gln-synt_N"/>
    <property type="match status" value="1"/>
</dbReference>
<evidence type="ECO:0000256" key="3">
    <source>
        <dbReference type="RuleBase" id="RU000384"/>
    </source>
</evidence>
<dbReference type="Gene3D" id="3.30.590.10">
    <property type="entry name" value="Glutamine synthetase/guanido kinase, catalytic domain"/>
    <property type="match status" value="1"/>
</dbReference>
<proteinExistence type="inferred from homology"/>
<dbReference type="STRING" id="908937.Prede_1543"/>
<dbReference type="Pfam" id="PF00120">
    <property type="entry name" value="Gln-synt_C"/>
    <property type="match status" value="1"/>
</dbReference>
<feature type="domain" description="GS catalytic" evidence="4">
    <location>
        <begin position="160"/>
        <end position="534"/>
    </location>
</feature>
<dbReference type="InterPro" id="IPR008146">
    <property type="entry name" value="Gln_synth_cat_dom"/>
</dbReference>
<dbReference type="AlphaFoldDB" id="F9D4E2"/>
<dbReference type="SUPFAM" id="SSF54368">
    <property type="entry name" value="Glutamine synthetase, N-terminal domain"/>
    <property type="match status" value="1"/>
</dbReference>
<dbReference type="GO" id="GO:0004356">
    <property type="term" value="F:glutamine synthetase activity"/>
    <property type="evidence" value="ECO:0007669"/>
    <property type="project" value="UniProtKB-EC"/>
</dbReference>
<dbReference type="InterPro" id="IPR036651">
    <property type="entry name" value="Gln_synt_N_sf"/>
</dbReference>
<dbReference type="InterPro" id="IPR008147">
    <property type="entry name" value="Gln_synt_N"/>
</dbReference>
<dbReference type="GO" id="GO:0016020">
    <property type="term" value="C:membrane"/>
    <property type="evidence" value="ECO:0007669"/>
    <property type="project" value="TreeGrafter"/>
</dbReference>
<reference evidence="5 6" key="1">
    <citation type="submission" date="2011-04" db="EMBL/GenBank/DDBJ databases">
        <authorList>
            <person name="Muzny D."/>
            <person name="Qin X."/>
            <person name="Deng J."/>
            <person name="Jiang H."/>
            <person name="Liu Y."/>
            <person name="Qu J."/>
            <person name="Song X.-Z."/>
            <person name="Zhang L."/>
            <person name="Thornton R."/>
            <person name="Coyle M."/>
            <person name="Francisco L."/>
            <person name="Jackson L."/>
            <person name="Javaid M."/>
            <person name="Korchina V."/>
            <person name="Kovar C."/>
            <person name="Mata R."/>
            <person name="Mathew T."/>
            <person name="Ngo R."/>
            <person name="Nguyen L."/>
            <person name="Nguyen N."/>
            <person name="Okwuonu G."/>
            <person name="Ongeri F."/>
            <person name="Pham C."/>
            <person name="Simmons D."/>
            <person name="Wilczek-Boney K."/>
            <person name="Hale W."/>
            <person name="Jakkamsetti A."/>
            <person name="Pham P."/>
            <person name="Ruth R."/>
            <person name="San Lucas F."/>
            <person name="Warren J."/>
            <person name="Zhang J."/>
            <person name="Zhao Z."/>
            <person name="Zhou C."/>
            <person name="Zhu D."/>
            <person name="Lee S."/>
            <person name="Bess C."/>
            <person name="Blankenburg K."/>
            <person name="Forbes L."/>
            <person name="Fu Q."/>
            <person name="Gubbala S."/>
            <person name="Hirani K."/>
            <person name="Jayaseelan J.C."/>
            <person name="Lara F."/>
            <person name="Munidasa M."/>
            <person name="Palculict T."/>
            <person name="Patil S."/>
            <person name="Pu L.-L."/>
            <person name="Saada N."/>
            <person name="Tang L."/>
            <person name="Weissenberger G."/>
            <person name="Zhu Y."/>
            <person name="Hemphill L."/>
            <person name="Shang Y."/>
            <person name="Youmans B."/>
            <person name="Ayvaz T."/>
            <person name="Ross M."/>
            <person name="Santibanez J."/>
            <person name="Aqrawi P."/>
            <person name="Gross S."/>
            <person name="Joshi V."/>
            <person name="Fowler G."/>
            <person name="Nazareth L."/>
            <person name="Reid J."/>
            <person name="Worley K."/>
            <person name="Petrosino J."/>
            <person name="Highlander S."/>
            <person name="Gibbs R."/>
        </authorList>
    </citation>
    <scope>NUCLEOTIDE SEQUENCE [LARGE SCALE GENOMIC DNA]</scope>
    <source>
        <strain evidence="5 6">DSM 3688</strain>
    </source>
</reference>
<dbReference type="SUPFAM" id="SSF55931">
    <property type="entry name" value="Glutamine synthetase/guanido kinase"/>
    <property type="match status" value="1"/>
</dbReference>
<evidence type="ECO:0000259" key="4">
    <source>
        <dbReference type="PROSITE" id="PS51987"/>
    </source>
</evidence>
<dbReference type="EC" id="6.3.1.2" evidence="5"/>
<accession>F9D4E2</accession>
<dbReference type="Gene3D" id="3.10.20.70">
    <property type="entry name" value="Glutamine synthetase, N-terminal domain"/>
    <property type="match status" value="1"/>
</dbReference>
<dbReference type="PROSITE" id="PS51987">
    <property type="entry name" value="GS_CATALYTIC"/>
    <property type="match status" value="1"/>
</dbReference>
<dbReference type="GO" id="GO:0005737">
    <property type="term" value="C:cytoplasm"/>
    <property type="evidence" value="ECO:0007669"/>
    <property type="project" value="TreeGrafter"/>
</dbReference>
<name>F9D4E2_PREDD</name>
<dbReference type="PANTHER" id="PTHR43407">
    <property type="entry name" value="GLUTAMINE SYNTHETASE"/>
    <property type="match status" value="1"/>
</dbReference>
<comment type="similarity">
    <text evidence="1 2 3">Belongs to the glutamine synthetase family.</text>
</comment>
<keyword evidence="5" id="KW-0436">Ligase</keyword>
<dbReference type="InterPro" id="IPR014746">
    <property type="entry name" value="Gln_synth/guanido_kin_cat_dom"/>
</dbReference>
<dbReference type="GO" id="GO:0006542">
    <property type="term" value="P:glutamine biosynthetic process"/>
    <property type="evidence" value="ECO:0007669"/>
    <property type="project" value="InterPro"/>
</dbReference>
<protein>
    <submittedName>
        <fullName evidence="5">Glutamate-ammonia ligase</fullName>
        <ecNumber evidence="5">6.3.1.2</ecNumber>
    </submittedName>
</protein>
<dbReference type="PANTHER" id="PTHR43407:SF1">
    <property type="entry name" value="LENGSIN"/>
    <property type="match status" value="1"/>
</dbReference>